<evidence type="ECO:0000313" key="2">
    <source>
        <dbReference type="Proteomes" id="UP000500801"/>
    </source>
</evidence>
<dbReference type="Proteomes" id="UP000500801">
    <property type="component" value="Chromosome"/>
</dbReference>
<dbReference type="AlphaFoldDB" id="A0AAE6YZZ9"/>
<organism evidence="1 2">
    <name type="scientific">Dickeya zeae</name>
    <dbReference type="NCBI Taxonomy" id="204042"/>
    <lineage>
        <taxon>Bacteria</taxon>
        <taxon>Pseudomonadati</taxon>
        <taxon>Pseudomonadota</taxon>
        <taxon>Gammaproteobacteria</taxon>
        <taxon>Enterobacterales</taxon>
        <taxon>Pectobacteriaceae</taxon>
        <taxon>Dickeya</taxon>
    </lineage>
</organism>
<gene>
    <name evidence="1" type="ORF">DWG24_12140</name>
</gene>
<accession>A0AAE6YZZ9</accession>
<name>A0AAE6YZZ9_9GAMM</name>
<evidence type="ECO:0000313" key="1">
    <source>
        <dbReference type="EMBL" id="QIZ51462.1"/>
    </source>
</evidence>
<reference evidence="1 2" key="1">
    <citation type="submission" date="2018-11" db="EMBL/GenBank/DDBJ databases">
        <title>Complete genome sequence of Dickeya zeae strain CE1 infecting Canna edulis Ker-Gawl. in China.</title>
        <authorList>
            <person name="Zhang J."/>
            <person name="Lin B."/>
            <person name="Shen H."/>
            <person name="Jiang S."/>
            <person name="Pu X."/>
            <person name="Sun D."/>
        </authorList>
    </citation>
    <scope>NUCLEOTIDE SEQUENCE [LARGE SCALE GENOMIC DNA]</scope>
    <source>
        <strain evidence="1 2">CE1</strain>
    </source>
</reference>
<sequence>MKIVEIRMVFSGDKIDRSDFLFVSLAMIHKREVNIMADNNAIVIHSIKDFLVTMRVQIICTEGFLMAFSIASVGDDENTC</sequence>
<protein>
    <submittedName>
        <fullName evidence="1">Uncharacterized protein</fullName>
    </submittedName>
</protein>
<dbReference type="EMBL" id="CP033622">
    <property type="protein sequence ID" value="QIZ51462.1"/>
    <property type="molecule type" value="Genomic_DNA"/>
</dbReference>
<proteinExistence type="predicted"/>